<keyword evidence="3" id="KW-1185">Reference proteome</keyword>
<reference evidence="2" key="1">
    <citation type="journal article" date="2017" name="Gigascience">
        <title>The genome draft of coconut (Cocos nucifera).</title>
        <authorList>
            <person name="Xiao Y."/>
            <person name="Xu P."/>
            <person name="Fan H."/>
            <person name="Baudouin L."/>
            <person name="Xia W."/>
            <person name="Bocs S."/>
            <person name="Xu J."/>
            <person name="Li Q."/>
            <person name="Guo A."/>
            <person name="Zhou L."/>
            <person name="Li J."/>
            <person name="Wu Y."/>
            <person name="Ma Z."/>
            <person name="Armero A."/>
            <person name="Issali A.E."/>
            <person name="Liu N."/>
            <person name="Peng M."/>
            <person name="Yang Y."/>
        </authorList>
    </citation>
    <scope>NUCLEOTIDE SEQUENCE</scope>
    <source>
        <tissue evidence="2">Spear leaf of Hainan Tall coconut</tissue>
    </source>
</reference>
<name>A0A8K0N0D7_COCNU</name>
<gene>
    <name evidence="2" type="ORF">COCNU_04G007870</name>
</gene>
<dbReference type="OrthoDB" id="776176at2759"/>
<dbReference type="Pfam" id="PF12609">
    <property type="entry name" value="DUF3774"/>
    <property type="match status" value="1"/>
</dbReference>
<accession>A0A8K0N0D7</accession>
<feature type="compositionally biased region" description="Low complexity" evidence="1">
    <location>
        <begin position="31"/>
        <end position="48"/>
    </location>
</feature>
<reference evidence="2" key="2">
    <citation type="submission" date="2019-07" db="EMBL/GenBank/DDBJ databases">
        <authorList>
            <person name="Yang Y."/>
            <person name="Bocs S."/>
            <person name="Baudouin L."/>
        </authorList>
    </citation>
    <scope>NUCLEOTIDE SEQUENCE</scope>
    <source>
        <tissue evidence="2">Spear leaf of Hainan Tall coconut</tissue>
    </source>
</reference>
<dbReference type="EMBL" id="CM017875">
    <property type="protein sequence ID" value="KAG1338481.1"/>
    <property type="molecule type" value="Genomic_DNA"/>
</dbReference>
<protein>
    <submittedName>
        <fullName evidence="2">Uncharacterized protein</fullName>
    </submittedName>
</protein>
<sequence length="85" mass="9247">MSLRYMSRIVIQSGGRAAQGMRDQASRSVKDTATSSSSSGRVRRLSSAFDSSSGRKSGATAAEDKRKRQEEALRTVMFLSCWGPN</sequence>
<dbReference type="InterPro" id="IPR022251">
    <property type="entry name" value="DUF3774_wound-induced"/>
</dbReference>
<feature type="region of interest" description="Disordered" evidence="1">
    <location>
        <begin position="13"/>
        <end position="69"/>
    </location>
</feature>
<proteinExistence type="predicted"/>
<evidence type="ECO:0000313" key="3">
    <source>
        <dbReference type="Proteomes" id="UP000797356"/>
    </source>
</evidence>
<dbReference type="AlphaFoldDB" id="A0A8K0N0D7"/>
<organism evidence="2 3">
    <name type="scientific">Cocos nucifera</name>
    <name type="common">Coconut palm</name>
    <dbReference type="NCBI Taxonomy" id="13894"/>
    <lineage>
        <taxon>Eukaryota</taxon>
        <taxon>Viridiplantae</taxon>
        <taxon>Streptophyta</taxon>
        <taxon>Embryophyta</taxon>
        <taxon>Tracheophyta</taxon>
        <taxon>Spermatophyta</taxon>
        <taxon>Magnoliopsida</taxon>
        <taxon>Liliopsida</taxon>
        <taxon>Arecaceae</taxon>
        <taxon>Arecoideae</taxon>
        <taxon>Cocoseae</taxon>
        <taxon>Attaleinae</taxon>
        <taxon>Cocos</taxon>
    </lineage>
</organism>
<comment type="caution">
    <text evidence="2">The sequence shown here is derived from an EMBL/GenBank/DDBJ whole genome shotgun (WGS) entry which is preliminary data.</text>
</comment>
<evidence type="ECO:0000313" key="2">
    <source>
        <dbReference type="EMBL" id="KAG1338481.1"/>
    </source>
</evidence>
<evidence type="ECO:0000256" key="1">
    <source>
        <dbReference type="SAM" id="MobiDB-lite"/>
    </source>
</evidence>
<dbReference type="Proteomes" id="UP000797356">
    <property type="component" value="Chromosome 4"/>
</dbReference>